<evidence type="ECO:0000313" key="2">
    <source>
        <dbReference type="Proteomes" id="UP001623592"/>
    </source>
</evidence>
<organism evidence="1 2">
    <name type="scientific">Clostridium neuense</name>
    <dbReference type="NCBI Taxonomy" id="1728934"/>
    <lineage>
        <taxon>Bacteria</taxon>
        <taxon>Bacillati</taxon>
        <taxon>Bacillota</taxon>
        <taxon>Clostridia</taxon>
        <taxon>Eubacteriales</taxon>
        <taxon>Clostridiaceae</taxon>
        <taxon>Clostridium</taxon>
    </lineage>
</organism>
<name>A0ABW8TJ42_9CLOT</name>
<dbReference type="EMBL" id="JBJIAA010000018">
    <property type="protein sequence ID" value="MFL0252505.1"/>
    <property type="molecule type" value="Genomic_DNA"/>
</dbReference>
<comment type="caution">
    <text evidence="1">The sequence shown here is derived from an EMBL/GenBank/DDBJ whole genome shotgun (WGS) entry which is preliminary data.</text>
</comment>
<keyword evidence="2" id="KW-1185">Reference proteome</keyword>
<gene>
    <name evidence="1" type="ORF">ACJDT4_19005</name>
</gene>
<proteinExistence type="predicted"/>
<accession>A0ABW8TJ42</accession>
<evidence type="ECO:0000313" key="1">
    <source>
        <dbReference type="EMBL" id="MFL0252505.1"/>
    </source>
</evidence>
<dbReference type="RefSeq" id="WP_406789162.1">
    <property type="nucleotide sequence ID" value="NZ_JBJIAA010000018.1"/>
</dbReference>
<sequence length="50" mass="5836">MSLFLLIGLVLLFSVLFSNDSAVYDIPEEFQNCPEVARMKAFYNDRYELL</sequence>
<reference evidence="1 2" key="1">
    <citation type="submission" date="2024-11" db="EMBL/GenBank/DDBJ databases">
        <authorList>
            <person name="Heng Y.C."/>
            <person name="Lim A.C.H."/>
            <person name="Lee J.K.Y."/>
            <person name="Kittelmann S."/>
        </authorList>
    </citation>
    <scope>NUCLEOTIDE SEQUENCE [LARGE SCALE GENOMIC DNA]</scope>
    <source>
        <strain evidence="1 2">WILCCON 0114</strain>
    </source>
</reference>
<dbReference type="Proteomes" id="UP001623592">
    <property type="component" value="Unassembled WGS sequence"/>
</dbReference>
<protein>
    <submittedName>
        <fullName evidence="1">Endoglucanase</fullName>
    </submittedName>
</protein>